<dbReference type="PROSITE" id="PS00709">
    <property type="entry name" value="RIBOSOMAL_L30E_1"/>
    <property type="match status" value="1"/>
</dbReference>
<dbReference type="GO" id="GO:0048025">
    <property type="term" value="P:negative regulation of mRNA splicing, via spliceosome"/>
    <property type="evidence" value="ECO:0007669"/>
    <property type="project" value="EnsemblFungi"/>
</dbReference>
<evidence type="ECO:0000313" key="6">
    <source>
        <dbReference type="Proteomes" id="UP000019384"/>
    </source>
</evidence>
<evidence type="ECO:0000256" key="1">
    <source>
        <dbReference type="ARBA" id="ARBA00007326"/>
    </source>
</evidence>
<dbReference type="PANTHER" id="PTHR11449">
    <property type="entry name" value="RIBOSOMAL PROTEIN L30"/>
    <property type="match status" value="1"/>
</dbReference>
<gene>
    <name evidence="5" type="ORF">KUCA_T00003244001</name>
</gene>
<accession>W6MLB8</accession>
<comment type="similarity">
    <text evidence="1">Belongs to the eukaryotic ribosomal protein eL30 family.</text>
</comment>
<feature type="domain" description="Ribosomal protein eL8/eL30/eS12/Gadd45" evidence="4">
    <location>
        <begin position="15"/>
        <end position="107"/>
    </location>
</feature>
<dbReference type="FunFam" id="3.30.1330.30:FF:000001">
    <property type="entry name" value="60S ribosomal protein L30"/>
    <property type="match status" value="1"/>
</dbReference>
<dbReference type="NCBIfam" id="NF002172">
    <property type="entry name" value="PRK01018.1"/>
    <property type="match status" value="1"/>
</dbReference>
<dbReference type="GO" id="GO:0003735">
    <property type="term" value="F:structural constituent of ribosome"/>
    <property type="evidence" value="ECO:0007669"/>
    <property type="project" value="EnsemblFungi"/>
</dbReference>
<evidence type="ECO:0000256" key="2">
    <source>
        <dbReference type="ARBA" id="ARBA00022980"/>
    </source>
</evidence>
<organism evidence="5 6">
    <name type="scientific">Kuraishia capsulata CBS 1993</name>
    <dbReference type="NCBI Taxonomy" id="1382522"/>
    <lineage>
        <taxon>Eukaryota</taxon>
        <taxon>Fungi</taxon>
        <taxon>Dikarya</taxon>
        <taxon>Ascomycota</taxon>
        <taxon>Saccharomycotina</taxon>
        <taxon>Pichiomycetes</taxon>
        <taxon>Pichiales</taxon>
        <taxon>Pichiaceae</taxon>
        <taxon>Kuraishia</taxon>
    </lineage>
</organism>
<reference evidence="5" key="1">
    <citation type="submission" date="2013-12" db="EMBL/GenBank/DDBJ databases">
        <authorList>
            <person name="Genoscope - CEA"/>
        </authorList>
    </citation>
    <scope>NUCLEOTIDE SEQUENCE</scope>
    <source>
        <strain evidence="5">CBS 1993</strain>
    </source>
</reference>
<evidence type="ECO:0000256" key="3">
    <source>
        <dbReference type="ARBA" id="ARBA00023274"/>
    </source>
</evidence>
<dbReference type="OrthoDB" id="1928736at2759"/>
<protein>
    <recommendedName>
        <fullName evidence="4">Ribosomal protein eL8/eL30/eS12/Gadd45 domain-containing protein</fullName>
    </recommendedName>
</protein>
<dbReference type="GeneID" id="34520650"/>
<keyword evidence="3" id="KW-0687">Ribonucleoprotein</keyword>
<proteinExistence type="inferred from homology"/>
<dbReference type="InterPro" id="IPR022991">
    <property type="entry name" value="Ribosomal_eL30_CS"/>
</dbReference>
<evidence type="ECO:0000313" key="5">
    <source>
        <dbReference type="EMBL" id="CDK27266.1"/>
    </source>
</evidence>
<dbReference type="EMBL" id="HG793128">
    <property type="protein sequence ID" value="CDK27266.1"/>
    <property type="molecule type" value="Genomic_DNA"/>
</dbReference>
<dbReference type="InterPro" id="IPR039109">
    <property type="entry name" value="Ribosomal_eL30-like"/>
</dbReference>
<reference evidence="5" key="2">
    <citation type="submission" date="2014-02" db="EMBL/GenBank/DDBJ databases">
        <title>Complete DNA sequence of /Kuraishia capsulata/ illustrates novel genomic features among budding yeasts (/Saccharomycotina/).</title>
        <authorList>
            <person name="Morales L."/>
            <person name="Noel B."/>
            <person name="Porcel B."/>
            <person name="Marcet-Houben M."/>
            <person name="Hullo M-F."/>
            <person name="Sacerdot C."/>
            <person name="Tekaia F."/>
            <person name="Leh-Louis V."/>
            <person name="Despons L."/>
            <person name="Khanna V."/>
            <person name="Aury J-M."/>
            <person name="Barbe V."/>
            <person name="Couloux A."/>
            <person name="Labadie K."/>
            <person name="Pelletier E."/>
            <person name="Souciet J-L."/>
            <person name="Boekhout T."/>
            <person name="Gabaldon T."/>
            <person name="Wincker P."/>
            <person name="Dujon B."/>
        </authorList>
    </citation>
    <scope>NUCLEOTIDE SEQUENCE</scope>
    <source>
        <strain evidence="5">CBS 1993</strain>
    </source>
</reference>
<dbReference type="Gene3D" id="3.30.1330.30">
    <property type="match status" value="1"/>
</dbReference>
<keyword evidence="6" id="KW-1185">Reference proteome</keyword>
<dbReference type="GO" id="GO:0022625">
    <property type="term" value="C:cytosolic large ribosomal subunit"/>
    <property type="evidence" value="ECO:0007669"/>
    <property type="project" value="EnsemblFungi"/>
</dbReference>
<dbReference type="STRING" id="1382522.W6MLB8"/>
<dbReference type="InterPro" id="IPR029064">
    <property type="entry name" value="Ribosomal_eL30-like_sf"/>
</dbReference>
<dbReference type="InterPro" id="IPR000231">
    <property type="entry name" value="Ribosomal_eL30"/>
</dbReference>
<keyword evidence="2" id="KW-0689">Ribosomal protein</keyword>
<dbReference type="HAMAP" id="MF_00481">
    <property type="entry name" value="Ribosomal_eL30"/>
    <property type="match status" value="1"/>
</dbReference>
<dbReference type="SUPFAM" id="SSF55315">
    <property type="entry name" value="L30e-like"/>
    <property type="match status" value="1"/>
</dbReference>
<dbReference type="RefSeq" id="XP_022459262.1">
    <property type="nucleotide sequence ID" value="XM_022601639.1"/>
</dbReference>
<dbReference type="Proteomes" id="UP000019384">
    <property type="component" value="Unassembled WGS sequence"/>
</dbReference>
<dbReference type="PROSITE" id="PS00993">
    <property type="entry name" value="RIBOSOMAL_L30E_2"/>
    <property type="match status" value="1"/>
</dbReference>
<evidence type="ECO:0000259" key="4">
    <source>
        <dbReference type="Pfam" id="PF01248"/>
    </source>
</evidence>
<dbReference type="GO" id="GO:0030627">
    <property type="term" value="F:pre-mRNA 5'-splice site binding"/>
    <property type="evidence" value="ECO:0007669"/>
    <property type="project" value="EnsemblFungi"/>
</dbReference>
<name>W6MLB8_9ASCO</name>
<dbReference type="AlphaFoldDB" id="W6MLB8"/>
<dbReference type="InterPro" id="IPR004038">
    <property type="entry name" value="Ribosomal_eL8/eL30/eS12/Gad45"/>
</dbReference>
<dbReference type="HOGENOM" id="CLU_130502_0_1_1"/>
<sequence length="111" mass="11747">MVDLTAPKSKKSSDNVNAKLGLAIKSGKYTLGYKSTVKSIRQGKAKLIIVAGNTPVLRKAELEYYAMLSKTPVYYFQGGNNELGTACGKLFSVGVLAILDAGDSDILTSVA</sequence>
<dbReference type="Pfam" id="PF01248">
    <property type="entry name" value="Ribosomal_L7Ae"/>
    <property type="match status" value="1"/>
</dbReference>
<dbReference type="GO" id="GO:0006364">
    <property type="term" value="P:rRNA processing"/>
    <property type="evidence" value="ECO:0007669"/>
    <property type="project" value="EnsemblFungi"/>
</dbReference>